<keyword evidence="6" id="KW-0418">Kinase</keyword>
<dbReference type="Pfam" id="PF07568">
    <property type="entry name" value="HisKA_2"/>
    <property type="match status" value="1"/>
</dbReference>
<evidence type="ECO:0000256" key="6">
    <source>
        <dbReference type="ARBA" id="ARBA00022777"/>
    </source>
</evidence>
<keyword evidence="10" id="KW-0472">Membrane</keyword>
<dbReference type="Pfam" id="PF08447">
    <property type="entry name" value="PAS_3"/>
    <property type="match status" value="1"/>
</dbReference>
<dbReference type="Gene3D" id="2.10.70.100">
    <property type="match status" value="1"/>
</dbReference>
<keyword evidence="3" id="KW-0597">Phosphoprotein</keyword>
<dbReference type="STRING" id="1123062.SAMN02745775_1179"/>
<dbReference type="PROSITE" id="PS50113">
    <property type="entry name" value="PAC"/>
    <property type="match status" value="1"/>
</dbReference>
<feature type="region of interest" description="Disordered" evidence="9">
    <location>
        <begin position="689"/>
        <end position="712"/>
    </location>
</feature>
<dbReference type="EC" id="2.7.13.3" evidence="2"/>
<evidence type="ECO:0000256" key="1">
    <source>
        <dbReference type="ARBA" id="ARBA00000085"/>
    </source>
</evidence>
<dbReference type="InterPro" id="IPR036890">
    <property type="entry name" value="HATPase_C_sf"/>
</dbReference>
<evidence type="ECO:0000313" key="13">
    <source>
        <dbReference type="EMBL" id="SFL06366.1"/>
    </source>
</evidence>
<dbReference type="OrthoDB" id="7991996at2"/>
<dbReference type="InterPro" id="IPR000700">
    <property type="entry name" value="PAS-assoc_C"/>
</dbReference>
<dbReference type="InterPro" id="IPR003594">
    <property type="entry name" value="HATPase_dom"/>
</dbReference>
<dbReference type="InterPro" id="IPR001610">
    <property type="entry name" value="PAC"/>
</dbReference>
<dbReference type="PROSITE" id="PS50109">
    <property type="entry name" value="HIS_KIN"/>
    <property type="match status" value="1"/>
</dbReference>
<feature type="domain" description="PAC" evidence="12">
    <location>
        <begin position="441"/>
        <end position="493"/>
    </location>
</feature>
<dbReference type="SUPFAM" id="SSF55785">
    <property type="entry name" value="PYP-like sensor domain (PAS domain)"/>
    <property type="match status" value="1"/>
</dbReference>
<keyword evidence="8" id="KW-0843">Virulence</keyword>
<dbReference type="Gene3D" id="3.30.565.10">
    <property type="entry name" value="Histidine kinase-like ATPase, C-terminal domain"/>
    <property type="match status" value="1"/>
</dbReference>
<feature type="domain" description="Histidine kinase" evidence="11">
    <location>
        <begin position="504"/>
        <end position="691"/>
    </location>
</feature>
<dbReference type="PANTHER" id="PTHR41523:SF8">
    <property type="entry name" value="ETHYLENE RESPONSE SENSOR PROTEIN"/>
    <property type="match status" value="1"/>
</dbReference>
<evidence type="ECO:0000256" key="9">
    <source>
        <dbReference type="SAM" id="MobiDB-lite"/>
    </source>
</evidence>
<dbReference type="PANTHER" id="PTHR41523">
    <property type="entry name" value="TWO-COMPONENT SYSTEM SENSOR PROTEIN"/>
    <property type="match status" value="1"/>
</dbReference>
<sequence>MQLATDIPAPRGAPSLRLRLLALVGLLVVALIGLGGLAVWQAHGESRRQAGERLLAAARAMAHRIDLEFARAEALLTGFAAQPGLAEGDADAFLAAAARLGPLLDPLADGRVLGIARLDEGQIANTALGILPTPTPIPQALAEALARGGTAISNLYRGTLSGRPTVAVAIPLPAAPGQPRLAIGLSLPGEAIAPALGTAPLPQGAVAGLMDRLGIVVARSRDPAAAIGQPAIPALVAAMAQAPEGVLDGIANRDGVVSVIAFARAPVSGYGAAVAQPEAVFEAGLREALIRLLLSTLPVALTGLGIALLLALRLRRALAALPGLPDGLAPAGGPAGPPLAEVQDLARALAAADAARSATEAALRERTAWLEQAQRAAAVGTWRRDFTTGELRWSDAMFRLYGLDPETHGPATLALWRSHLLPEDRAAGIAALERARQTGRHEAEVRIRRADGAIRWIRASGAVEYAPDGTPLRLVGASHDVTEQRLLAQEREARIAEKDLLVQEMHHRVKNSLQLVQGLLLLQARGAADPALAEKLREAAGRIVSIAAVHRRLYEGAPGVAQDVAEHLGALVEDLGRSLGSSGRAIDLAAEPGLRLPADRMAALGLLVTELVTNALKHGAGRIAIRFQPAPAEAVLAVTDEGPGFAPDFDPTRSRGLGMRVALAMTRQLHGVLSVMPGPGGRVVVRLPAVPEGSPPDSPLSDALPTDVQKPE</sequence>
<dbReference type="RefSeq" id="WP_092962956.1">
    <property type="nucleotide sequence ID" value="NZ_FOSQ01000017.1"/>
</dbReference>
<organism evidence="13 14">
    <name type="scientific">Falsiroseomonas stagni DSM 19981</name>
    <dbReference type="NCBI Taxonomy" id="1123062"/>
    <lineage>
        <taxon>Bacteria</taxon>
        <taxon>Pseudomonadati</taxon>
        <taxon>Pseudomonadota</taxon>
        <taxon>Alphaproteobacteria</taxon>
        <taxon>Acetobacterales</taxon>
        <taxon>Roseomonadaceae</taxon>
        <taxon>Falsiroseomonas</taxon>
    </lineage>
</organism>
<dbReference type="GO" id="GO:0004673">
    <property type="term" value="F:protein histidine kinase activity"/>
    <property type="evidence" value="ECO:0007669"/>
    <property type="project" value="UniProtKB-EC"/>
</dbReference>
<reference evidence="13 14" key="1">
    <citation type="submission" date="2016-10" db="EMBL/GenBank/DDBJ databases">
        <authorList>
            <person name="de Groot N.N."/>
        </authorList>
    </citation>
    <scope>NUCLEOTIDE SEQUENCE [LARGE SCALE GENOMIC DNA]</scope>
    <source>
        <strain evidence="13 14">DSM 19981</strain>
    </source>
</reference>
<gene>
    <name evidence="13" type="ORF">SAMN02745775_1179</name>
</gene>
<dbReference type="InterPro" id="IPR035965">
    <property type="entry name" value="PAS-like_dom_sf"/>
</dbReference>
<keyword evidence="7" id="KW-0067">ATP-binding</keyword>
<keyword evidence="10" id="KW-1133">Transmembrane helix</keyword>
<evidence type="ECO:0000313" key="14">
    <source>
        <dbReference type="Proteomes" id="UP000199473"/>
    </source>
</evidence>
<dbReference type="Pfam" id="PF02518">
    <property type="entry name" value="HATPase_c"/>
    <property type="match status" value="1"/>
</dbReference>
<protein>
    <recommendedName>
        <fullName evidence="2">histidine kinase</fullName>
        <ecNumber evidence="2">2.7.13.3</ecNumber>
    </recommendedName>
</protein>
<dbReference type="InterPro" id="IPR005467">
    <property type="entry name" value="His_kinase_dom"/>
</dbReference>
<dbReference type="CDD" id="cd12915">
    <property type="entry name" value="PDC2_DGC_like"/>
    <property type="match status" value="1"/>
</dbReference>
<evidence type="ECO:0000259" key="12">
    <source>
        <dbReference type="PROSITE" id="PS50113"/>
    </source>
</evidence>
<evidence type="ECO:0000256" key="2">
    <source>
        <dbReference type="ARBA" id="ARBA00012438"/>
    </source>
</evidence>
<dbReference type="Proteomes" id="UP000199473">
    <property type="component" value="Unassembled WGS sequence"/>
</dbReference>
<proteinExistence type="predicted"/>
<dbReference type="CDD" id="cd00130">
    <property type="entry name" value="PAS"/>
    <property type="match status" value="1"/>
</dbReference>
<evidence type="ECO:0000256" key="7">
    <source>
        <dbReference type="ARBA" id="ARBA00022840"/>
    </source>
</evidence>
<accession>A0A1I4EPG6</accession>
<keyword evidence="14" id="KW-1185">Reference proteome</keyword>
<dbReference type="SMART" id="SM00387">
    <property type="entry name" value="HATPase_c"/>
    <property type="match status" value="1"/>
</dbReference>
<feature type="transmembrane region" description="Helical" evidence="10">
    <location>
        <begin position="292"/>
        <end position="312"/>
    </location>
</feature>
<evidence type="ECO:0000256" key="10">
    <source>
        <dbReference type="SAM" id="Phobius"/>
    </source>
</evidence>
<keyword evidence="5" id="KW-0547">Nucleotide-binding</keyword>
<evidence type="ECO:0000256" key="3">
    <source>
        <dbReference type="ARBA" id="ARBA00022553"/>
    </source>
</evidence>
<dbReference type="SUPFAM" id="SSF55874">
    <property type="entry name" value="ATPase domain of HSP90 chaperone/DNA topoisomerase II/histidine kinase"/>
    <property type="match status" value="1"/>
</dbReference>
<dbReference type="AlphaFoldDB" id="A0A1I4EPG6"/>
<dbReference type="EMBL" id="FOSQ01000017">
    <property type="protein sequence ID" value="SFL06366.1"/>
    <property type="molecule type" value="Genomic_DNA"/>
</dbReference>
<dbReference type="InterPro" id="IPR013655">
    <property type="entry name" value="PAS_fold_3"/>
</dbReference>
<evidence type="ECO:0000256" key="4">
    <source>
        <dbReference type="ARBA" id="ARBA00022679"/>
    </source>
</evidence>
<dbReference type="InterPro" id="IPR011495">
    <property type="entry name" value="Sig_transdc_His_kin_sub2_dim/P"/>
</dbReference>
<keyword evidence="10" id="KW-0812">Transmembrane</keyword>
<feature type="transmembrane region" description="Helical" evidence="10">
    <location>
        <begin position="20"/>
        <end position="40"/>
    </location>
</feature>
<evidence type="ECO:0000259" key="11">
    <source>
        <dbReference type="PROSITE" id="PS50109"/>
    </source>
</evidence>
<dbReference type="Gene3D" id="3.30.450.20">
    <property type="entry name" value="PAS domain"/>
    <property type="match status" value="2"/>
</dbReference>
<dbReference type="InterPro" id="IPR000014">
    <property type="entry name" value="PAS"/>
</dbReference>
<dbReference type="CDD" id="cd00075">
    <property type="entry name" value="HATPase"/>
    <property type="match status" value="1"/>
</dbReference>
<keyword evidence="4" id="KW-0808">Transferase</keyword>
<dbReference type="GO" id="GO:0005524">
    <property type="term" value="F:ATP binding"/>
    <property type="evidence" value="ECO:0007669"/>
    <property type="project" value="UniProtKB-KW"/>
</dbReference>
<comment type="catalytic activity">
    <reaction evidence="1">
        <text>ATP + protein L-histidine = ADP + protein N-phospho-L-histidine.</text>
        <dbReference type="EC" id="2.7.13.3"/>
    </reaction>
</comment>
<dbReference type="SMART" id="SM00086">
    <property type="entry name" value="PAC"/>
    <property type="match status" value="1"/>
</dbReference>
<evidence type="ECO:0000256" key="5">
    <source>
        <dbReference type="ARBA" id="ARBA00022741"/>
    </source>
</evidence>
<evidence type="ECO:0000256" key="8">
    <source>
        <dbReference type="ARBA" id="ARBA00023026"/>
    </source>
</evidence>
<name>A0A1I4EPG6_9PROT</name>